<dbReference type="AlphaFoldDB" id="A0A8T3A0J1"/>
<organism evidence="1 2">
    <name type="scientific">Dendrobium nobile</name>
    <name type="common">Orchid</name>
    <dbReference type="NCBI Taxonomy" id="94219"/>
    <lineage>
        <taxon>Eukaryota</taxon>
        <taxon>Viridiplantae</taxon>
        <taxon>Streptophyta</taxon>
        <taxon>Embryophyta</taxon>
        <taxon>Tracheophyta</taxon>
        <taxon>Spermatophyta</taxon>
        <taxon>Magnoliopsida</taxon>
        <taxon>Liliopsida</taxon>
        <taxon>Asparagales</taxon>
        <taxon>Orchidaceae</taxon>
        <taxon>Epidendroideae</taxon>
        <taxon>Malaxideae</taxon>
        <taxon>Dendrobiinae</taxon>
        <taxon>Dendrobium</taxon>
    </lineage>
</organism>
<evidence type="ECO:0000313" key="2">
    <source>
        <dbReference type="Proteomes" id="UP000829196"/>
    </source>
</evidence>
<comment type="caution">
    <text evidence="1">The sequence shown here is derived from an EMBL/GenBank/DDBJ whole genome shotgun (WGS) entry which is preliminary data.</text>
</comment>
<evidence type="ECO:0000313" key="1">
    <source>
        <dbReference type="EMBL" id="KAI0488145.1"/>
    </source>
</evidence>
<name>A0A8T3A0J1_DENNO</name>
<reference evidence="1" key="1">
    <citation type="journal article" date="2022" name="Front. Genet.">
        <title>Chromosome-Scale Assembly of the Dendrobium nobile Genome Provides Insights Into the Molecular Mechanism of the Biosynthesis of the Medicinal Active Ingredient of Dendrobium.</title>
        <authorList>
            <person name="Xu Q."/>
            <person name="Niu S.-C."/>
            <person name="Li K.-L."/>
            <person name="Zheng P.-J."/>
            <person name="Zhang X.-J."/>
            <person name="Jia Y."/>
            <person name="Liu Y."/>
            <person name="Niu Y.-X."/>
            <person name="Yu L.-H."/>
            <person name="Chen D.-F."/>
            <person name="Zhang G.-Q."/>
        </authorList>
    </citation>
    <scope>NUCLEOTIDE SEQUENCE</scope>
    <source>
        <tissue evidence="1">Leaf</tissue>
    </source>
</reference>
<accession>A0A8T3A0J1</accession>
<keyword evidence="2" id="KW-1185">Reference proteome</keyword>
<dbReference type="Proteomes" id="UP000829196">
    <property type="component" value="Unassembled WGS sequence"/>
</dbReference>
<proteinExistence type="predicted"/>
<sequence length="115" mass="12634">MISIFSNKLQWKEIMIIPHSTNLEPERAVVNSSALNSSSVSVNSVTGVYSSSSDLVHVPSVASNNSQSVILCGKVILSTTQSIHDSASNIKRVRKYCNEEYGRELGYVVILLKMF</sequence>
<gene>
    <name evidence="1" type="ORF">KFK09_027972</name>
</gene>
<protein>
    <submittedName>
        <fullName evidence="1">Uncharacterized protein</fullName>
    </submittedName>
</protein>
<dbReference type="EMBL" id="JAGYWB010000019">
    <property type="protein sequence ID" value="KAI0488145.1"/>
    <property type="molecule type" value="Genomic_DNA"/>
</dbReference>